<feature type="compositionally biased region" description="Polar residues" evidence="8">
    <location>
        <begin position="374"/>
        <end position="392"/>
    </location>
</feature>
<keyword evidence="5" id="KW-0472">Membrane</keyword>
<dbReference type="GO" id="GO:0003924">
    <property type="term" value="F:GTPase activity"/>
    <property type="evidence" value="ECO:0007669"/>
    <property type="project" value="InterPro"/>
</dbReference>
<dbReference type="SMART" id="SM00176">
    <property type="entry name" value="RAN"/>
    <property type="match status" value="1"/>
</dbReference>
<dbReference type="Proteomes" id="UP000663828">
    <property type="component" value="Unassembled WGS sequence"/>
</dbReference>
<protein>
    <submittedName>
        <fullName evidence="9">Uncharacterized protein</fullName>
    </submittedName>
</protein>
<dbReference type="AlphaFoldDB" id="A0A813RHH7"/>
<evidence type="ECO:0000256" key="1">
    <source>
        <dbReference type="ARBA" id="ARBA00004635"/>
    </source>
</evidence>
<evidence type="ECO:0000313" key="9">
    <source>
        <dbReference type="EMBL" id="CAF0782523.1"/>
    </source>
</evidence>
<evidence type="ECO:0000256" key="8">
    <source>
        <dbReference type="SAM" id="MobiDB-lite"/>
    </source>
</evidence>
<dbReference type="NCBIfam" id="TIGR00231">
    <property type="entry name" value="small_GTP"/>
    <property type="match status" value="1"/>
</dbReference>
<dbReference type="Gene3D" id="3.40.50.300">
    <property type="entry name" value="P-loop containing nucleotide triphosphate hydrolases"/>
    <property type="match status" value="1"/>
</dbReference>
<sequence length="413" mass="45612">MSSDDTIESAQKAVLDEVTKQDYELKHVNPPGTPLSTTQAKVLLEVQGGKHELHHVEPPGTPLSTTQAKVLLEVQGGKHELHHVEPPGTPLSTTQAKVLLEVQGGKHELHHVEPPGTPLSTTQAKVLLEVQGGKHALHHVTEPPKEGLSDFEKQAYFDEKQAFLDAQKKQHEKFSLIMAKSGGGSEYDFIFKVVLIGDSSVGKSNLLLRFTRNEFRLDTQSTIGVEFAYKQIIIEGKKIKTQVWDTAGQERFKTVIPQFYRGSEGALAVFDLTKPESFEHINTWIEELHRHTPADIPIVLVGNKSDLVDQRKVSQDQAKDLAQRLKVSYMETSALNASNVEQAFITLVKSIFYKKIPKSVDNPTTSTETDHSSTKPVTSDAQVEISTNTKSFRLNDKTKPVAPKKNSSGGGCC</sequence>
<accession>A0A813RHH7</accession>
<keyword evidence="7" id="KW-0636">Prenylation</keyword>
<dbReference type="PANTHER" id="PTHR47979">
    <property type="entry name" value="DRAB11-RELATED"/>
    <property type="match status" value="1"/>
</dbReference>
<dbReference type="GO" id="GO:0016020">
    <property type="term" value="C:membrane"/>
    <property type="evidence" value="ECO:0007669"/>
    <property type="project" value="UniProtKB-SubCell"/>
</dbReference>
<proteinExistence type="inferred from homology"/>
<reference evidence="9" key="1">
    <citation type="submission" date="2021-02" db="EMBL/GenBank/DDBJ databases">
        <authorList>
            <person name="Nowell W R."/>
        </authorList>
    </citation>
    <scope>NUCLEOTIDE SEQUENCE</scope>
</reference>
<keyword evidence="6" id="KW-0449">Lipoprotein</keyword>
<dbReference type="FunFam" id="3.40.50.300:FF:000274">
    <property type="entry name" value="ras-related protein RABA5a"/>
    <property type="match status" value="1"/>
</dbReference>
<dbReference type="Pfam" id="PF00071">
    <property type="entry name" value="Ras"/>
    <property type="match status" value="1"/>
</dbReference>
<dbReference type="InterPro" id="IPR005225">
    <property type="entry name" value="Small_GTP-bd"/>
</dbReference>
<comment type="similarity">
    <text evidence="2">Belongs to the small GTPase superfamily. Rab family.</text>
</comment>
<name>A0A813RHH7_ADIRI</name>
<comment type="subcellular location">
    <subcellularLocation>
        <location evidence="1">Membrane</location>
        <topology evidence="1">Lipid-anchor</topology>
    </subcellularLocation>
</comment>
<evidence type="ECO:0000313" key="10">
    <source>
        <dbReference type="Proteomes" id="UP000663828"/>
    </source>
</evidence>
<keyword evidence="3" id="KW-0547">Nucleotide-binding</keyword>
<dbReference type="InterPro" id="IPR050209">
    <property type="entry name" value="Rab_GTPases_membrane_traffic"/>
</dbReference>
<comment type="caution">
    <text evidence="9">The sequence shown here is derived from an EMBL/GenBank/DDBJ whole genome shotgun (WGS) entry which is preliminary data.</text>
</comment>
<dbReference type="EMBL" id="CAJNOR010000067">
    <property type="protein sequence ID" value="CAF0782523.1"/>
    <property type="molecule type" value="Genomic_DNA"/>
</dbReference>
<dbReference type="SMART" id="SM00173">
    <property type="entry name" value="RAS"/>
    <property type="match status" value="1"/>
</dbReference>
<keyword evidence="4" id="KW-0342">GTP-binding</keyword>
<evidence type="ECO:0000256" key="3">
    <source>
        <dbReference type="ARBA" id="ARBA00022741"/>
    </source>
</evidence>
<gene>
    <name evidence="9" type="ORF">XAT740_LOCUS2050</name>
</gene>
<evidence type="ECO:0000256" key="7">
    <source>
        <dbReference type="ARBA" id="ARBA00023289"/>
    </source>
</evidence>
<evidence type="ECO:0000256" key="4">
    <source>
        <dbReference type="ARBA" id="ARBA00023134"/>
    </source>
</evidence>
<dbReference type="PROSITE" id="PS51420">
    <property type="entry name" value="RHO"/>
    <property type="match status" value="1"/>
</dbReference>
<dbReference type="PRINTS" id="PR00449">
    <property type="entry name" value="RASTRNSFRMNG"/>
</dbReference>
<evidence type="ECO:0000256" key="5">
    <source>
        <dbReference type="ARBA" id="ARBA00023136"/>
    </source>
</evidence>
<evidence type="ECO:0000256" key="2">
    <source>
        <dbReference type="ARBA" id="ARBA00006270"/>
    </source>
</evidence>
<dbReference type="InterPro" id="IPR001806">
    <property type="entry name" value="Small_GTPase"/>
</dbReference>
<organism evidence="9 10">
    <name type="scientific">Adineta ricciae</name>
    <name type="common">Rotifer</name>
    <dbReference type="NCBI Taxonomy" id="249248"/>
    <lineage>
        <taxon>Eukaryota</taxon>
        <taxon>Metazoa</taxon>
        <taxon>Spiralia</taxon>
        <taxon>Gnathifera</taxon>
        <taxon>Rotifera</taxon>
        <taxon>Eurotatoria</taxon>
        <taxon>Bdelloidea</taxon>
        <taxon>Adinetida</taxon>
        <taxon>Adinetidae</taxon>
        <taxon>Adineta</taxon>
    </lineage>
</organism>
<dbReference type="SMART" id="SM00174">
    <property type="entry name" value="RHO"/>
    <property type="match status" value="1"/>
</dbReference>
<dbReference type="PROSITE" id="PS51419">
    <property type="entry name" value="RAB"/>
    <property type="match status" value="1"/>
</dbReference>
<dbReference type="SMART" id="SM00175">
    <property type="entry name" value="RAB"/>
    <property type="match status" value="1"/>
</dbReference>
<feature type="region of interest" description="Disordered" evidence="8">
    <location>
        <begin position="359"/>
        <end position="413"/>
    </location>
</feature>
<dbReference type="PROSITE" id="PS51421">
    <property type="entry name" value="RAS"/>
    <property type="match status" value="1"/>
</dbReference>
<dbReference type="GO" id="GO:0005525">
    <property type="term" value="F:GTP binding"/>
    <property type="evidence" value="ECO:0007669"/>
    <property type="project" value="UniProtKB-KW"/>
</dbReference>
<dbReference type="InterPro" id="IPR027417">
    <property type="entry name" value="P-loop_NTPase"/>
</dbReference>
<keyword evidence="10" id="KW-1185">Reference proteome</keyword>
<dbReference type="SUPFAM" id="SSF52540">
    <property type="entry name" value="P-loop containing nucleoside triphosphate hydrolases"/>
    <property type="match status" value="1"/>
</dbReference>
<evidence type="ECO:0000256" key="6">
    <source>
        <dbReference type="ARBA" id="ARBA00023288"/>
    </source>
</evidence>